<dbReference type="Proteomes" id="UP000181790">
    <property type="component" value="Unassembled WGS sequence"/>
</dbReference>
<dbReference type="InterPro" id="IPR009061">
    <property type="entry name" value="DNA-bd_dom_put_sf"/>
</dbReference>
<dbReference type="InterPro" id="IPR041657">
    <property type="entry name" value="HTH_17"/>
</dbReference>
<evidence type="ECO:0000313" key="3">
    <source>
        <dbReference type="Proteomes" id="UP000181790"/>
    </source>
</evidence>
<name>A0A1S2VMG7_9BACT</name>
<sequence>MSSKTLVAVDPDFIQELQKQFEIAVKDYKKTAEALIQEQRRSRGLELLTLEEAAKYLKVSESLVRYYERRGLPYYKTCTNSRWYRRSEIDEWLESGAVNRHQRKRKLTLFPD</sequence>
<dbReference type="SUPFAM" id="SSF46955">
    <property type="entry name" value="Putative DNA-binding domain"/>
    <property type="match status" value="1"/>
</dbReference>
<organism evidence="2 3">
    <name type="scientific">Arsenicibacter rosenii</name>
    <dbReference type="NCBI Taxonomy" id="1750698"/>
    <lineage>
        <taxon>Bacteria</taxon>
        <taxon>Pseudomonadati</taxon>
        <taxon>Bacteroidota</taxon>
        <taxon>Cytophagia</taxon>
        <taxon>Cytophagales</taxon>
        <taxon>Spirosomataceae</taxon>
        <taxon>Arsenicibacter</taxon>
    </lineage>
</organism>
<reference evidence="2 3" key="1">
    <citation type="submission" date="2016-10" db="EMBL/GenBank/DDBJ databases">
        <title>Arsenicibacter rosenii gen. nov., sp. nov., an efficient arsenic-methylating bacterium isolated from an arsenic-contaminated paddy soil.</title>
        <authorList>
            <person name="Huang K."/>
        </authorList>
    </citation>
    <scope>NUCLEOTIDE SEQUENCE [LARGE SCALE GENOMIC DNA]</scope>
    <source>
        <strain evidence="2 3">SM-1</strain>
    </source>
</reference>
<dbReference type="AlphaFoldDB" id="A0A1S2VMG7"/>
<dbReference type="InterPro" id="IPR036388">
    <property type="entry name" value="WH-like_DNA-bd_sf"/>
</dbReference>
<feature type="domain" description="Helix-turn-helix" evidence="1">
    <location>
        <begin position="47"/>
        <end position="96"/>
    </location>
</feature>
<dbReference type="EMBL" id="MORL01000003">
    <property type="protein sequence ID" value="OIN59967.1"/>
    <property type="molecule type" value="Genomic_DNA"/>
</dbReference>
<evidence type="ECO:0000313" key="2">
    <source>
        <dbReference type="EMBL" id="OIN59967.1"/>
    </source>
</evidence>
<proteinExistence type="predicted"/>
<dbReference type="Pfam" id="PF12728">
    <property type="entry name" value="HTH_17"/>
    <property type="match status" value="1"/>
</dbReference>
<dbReference type="OrthoDB" id="966055at2"/>
<accession>A0A1S2VMG7</accession>
<dbReference type="RefSeq" id="WP_071502766.1">
    <property type="nucleotide sequence ID" value="NZ_MORL01000003.1"/>
</dbReference>
<evidence type="ECO:0000259" key="1">
    <source>
        <dbReference type="Pfam" id="PF12728"/>
    </source>
</evidence>
<dbReference type="Gene3D" id="1.10.10.10">
    <property type="entry name" value="Winged helix-like DNA-binding domain superfamily/Winged helix DNA-binding domain"/>
    <property type="match status" value="1"/>
</dbReference>
<protein>
    <recommendedName>
        <fullName evidence="1">Helix-turn-helix domain-containing protein</fullName>
    </recommendedName>
</protein>
<keyword evidence="3" id="KW-1185">Reference proteome</keyword>
<comment type="caution">
    <text evidence="2">The sequence shown here is derived from an EMBL/GenBank/DDBJ whole genome shotgun (WGS) entry which is preliminary data.</text>
</comment>
<gene>
    <name evidence="2" type="ORF">BLX24_09020</name>
</gene>